<name>A0A4D7QMJ7_9HYPH</name>
<comment type="subunit">
    <text evidence="9">The complex comprises the extracytoplasmic solute receptor protein and the two transmembrane proteins.</text>
</comment>
<keyword evidence="12" id="KW-1185">Reference proteome</keyword>
<keyword evidence="7 9" id="KW-0472">Membrane</keyword>
<proteinExistence type="inferred from homology"/>
<keyword evidence="4 9" id="KW-0997">Cell inner membrane</keyword>
<evidence type="ECO:0000256" key="5">
    <source>
        <dbReference type="ARBA" id="ARBA00022692"/>
    </source>
</evidence>
<evidence type="ECO:0000256" key="6">
    <source>
        <dbReference type="ARBA" id="ARBA00022989"/>
    </source>
</evidence>
<evidence type="ECO:0000256" key="9">
    <source>
        <dbReference type="RuleBase" id="RU369079"/>
    </source>
</evidence>
<feature type="domain" description="Tripartite ATP-independent periplasmic transporters DctQ component" evidence="10">
    <location>
        <begin position="42"/>
        <end position="177"/>
    </location>
</feature>
<dbReference type="InterPro" id="IPR007387">
    <property type="entry name" value="TRAP_DctQ"/>
</dbReference>
<dbReference type="PANTHER" id="PTHR35011:SF10">
    <property type="entry name" value="TRAP TRANSPORTER SMALL PERMEASE PROTEIN"/>
    <property type="match status" value="1"/>
</dbReference>
<organism evidence="11 12">
    <name type="scientific">Phreatobacter aquaticus</name>
    <dbReference type="NCBI Taxonomy" id="2570229"/>
    <lineage>
        <taxon>Bacteria</taxon>
        <taxon>Pseudomonadati</taxon>
        <taxon>Pseudomonadota</taxon>
        <taxon>Alphaproteobacteria</taxon>
        <taxon>Hyphomicrobiales</taxon>
        <taxon>Phreatobacteraceae</taxon>
        <taxon>Phreatobacter</taxon>
    </lineage>
</organism>
<evidence type="ECO:0000256" key="2">
    <source>
        <dbReference type="ARBA" id="ARBA00022448"/>
    </source>
</evidence>
<keyword evidence="2 9" id="KW-0813">Transport</keyword>
<feature type="transmembrane region" description="Helical" evidence="9">
    <location>
        <begin position="150"/>
        <end position="170"/>
    </location>
</feature>
<evidence type="ECO:0000256" key="8">
    <source>
        <dbReference type="ARBA" id="ARBA00038436"/>
    </source>
</evidence>
<feature type="transmembrane region" description="Helical" evidence="9">
    <location>
        <begin position="113"/>
        <end position="138"/>
    </location>
</feature>
<dbReference type="Pfam" id="PF04290">
    <property type="entry name" value="DctQ"/>
    <property type="match status" value="1"/>
</dbReference>
<evidence type="ECO:0000256" key="7">
    <source>
        <dbReference type="ARBA" id="ARBA00023136"/>
    </source>
</evidence>
<accession>A0A4D7QMJ7</accession>
<comment type="function">
    <text evidence="9">Part of the tripartite ATP-independent periplasmic (TRAP) transport system.</text>
</comment>
<dbReference type="EMBL" id="CP039865">
    <property type="protein sequence ID" value="QCK88485.1"/>
    <property type="molecule type" value="Genomic_DNA"/>
</dbReference>
<evidence type="ECO:0000256" key="1">
    <source>
        <dbReference type="ARBA" id="ARBA00004429"/>
    </source>
</evidence>
<keyword evidence="3" id="KW-1003">Cell membrane</keyword>
<dbReference type="GO" id="GO:0005886">
    <property type="term" value="C:plasma membrane"/>
    <property type="evidence" value="ECO:0007669"/>
    <property type="project" value="UniProtKB-SubCell"/>
</dbReference>
<keyword evidence="5 9" id="KW-0812">Transmembrane</keyword>
<evidence type="ECO:0000256" key="3">
    <source>
        <dbReference type="ARBA" id="ARBA00022475"/>
    </source>
</evidence>
<evidence type="ECO:0000313" key="11">
    <source>
        <dbReference type="EMBL" id="QCK88485.1"/>
    </source>
</evidence>
<dbReference type="OrthoDB" id="9797534at2"/>
<evidence type="ECO:0000256" key="4">
    <source>
        <dbReference type="ARBA" id="ARBA00022519"/>
    </source>
</evidence>
<sequence>MASPHLDLNAGAPAGIRPFLQAIDGLGRLDGWIGAGCLLALTLLMLSEIIARAASNFLGIGPGTVPNAWEYSSYLMAAAFTFGAAMTLRGGGHIRVTLLLNNFGPLFKRVVEVFSSTLAFLAMGYLSVAMTMFTWASYSRGQVSISSGTAVWPPMVVVTFGMALLSLQFLGRAIRAVYDLPLEDPTMRASNPVE</sequence>
<reference evidence="11 12" key="1">
    <citation type="submission" date="2019-04" db="EMBL/GenBank/DDBJ databases">
        <title>Phreatobacter aquaticus sp. nov.</title>
        <authorList>
            <person name="Choi A."/>
            <person name="Baek K."/>
        </authorList>
    </citation>
    <scope>NUCLEOTIDE SEQUENCE [LARGE SCALE GENOMIC DNA]</scope>
    <source>
        <strain evidence="11 12">NMCR1094</strain>
    </source>
</reference>
<feature type="transmembrane region" description="Helical" evidence="9">
    <location>
        <begin position="71"/>
        <end position="92"/>
    </location>
</feature>
<dbReference type="GO" id="GO:0022857">
    <property type="term" value="F:transmembrane transporter activity"/>
    <property type="evidence" value="ECO:0007669"/>
    <property type="project" value="UniProtKB-UniRule"/>
</dbReference>
<protein>
    <recommendedName>
        <fullName evidence="9">TRAP transporter small permease protein</fullName>
    </recommendedName>
</protein>
<evidence type="ECO:0000313" key="12">
    <source>
        <dbReference type="Proteomes" id="UP000298588"/>
    </source>
</evidence>
<dbReference type="AlphaFoldDB" id="A0A4D7QMJ7"/>
<comment type="subcellular location">
    <subcellularLocation>
        <location evidence="1 9">Cell inner membrane</location>
        <topology evidence="1 9">Multi-pass membrane protein</topology>
    </subcellularLocation>
</comment>
<dbReference type="KEGG" id="paqt:E8L99_23355"/>
<dbReference type="RefSeq" id="WP_137101811.1">
    <property type="nucleotide sequence ID" value="NZ_CP039865.1"/>
</dbReference>
<dbReference type="GO" id="GO:0015740">
    <property type="term" value="P:C4-dicarboxylate transport"/>
    <property type="evidence" value="ECO:0007669"/>
    <property type="project" value="TreeGrafter"/>
</dbReference>
<keyword evidence="6 9" id="KW-1133">Transmembrane helix</keyword>
<comment type="similarity">
    <text evidence="8 9">Belongs to the TRAP transporter small permease family.</text>
</comment>
<gene>
    <name evidence="11" type="ORF">E8L99_23355</name>
</gene>
<dbReference type="PANTHER" id="PTHR35011">
    <property type="entry name" value="2,3-DIKETO-L-GULONATE TRAP TRANSPORTER SMALL PERMEASE PROTEIN YIAM"/>
    <property type="match status" value="1"/>
</dbReference>
<dbReference type="InterPro" id="IPR055348">
    <property type="entry name" value="DctQ"/>
</dbReference>
<feature type="transmembrane region" description="Helical" evidence="9">
    <location>
        <begin position="31"/>
        <end position="51"/>
    </location>
</feature>
<evidence type="ECO:0000259" key="10">
    <source>
        <dbReference type="Pfam" id="PF04290"/>
    </source>
</evidence>
<dbReference type="Proteomes" id="UP000298588">
    <property type="component" value="Chromosome"/>
</dbReference>